<proteinExistence type="predicted"/>
<evidence type="ECO:0000313" key="2">
    <source>
        <dbReference type="EMBL" id="EJF95287.1"/>
    </source>
</evidence>
<dbReference type="PANTHER" id="PTHR36833">
    <property type="entry name" value="SLR0610 PROTEIN-RELATED"/>
    <property type="match status" value="1"/>
</dbReference>
<reference evidence="2 3" key="1">
    <citation type="submission" date="2012-03" db="EMBL/GenBank/DDBJ databases">
        <title>The Genome Sequence of Bartonella elizabethae F9251.</title>
        <authorList>
            <consortium name="The Broad Institute Genome Sequencing Platform"/>
            <consortium name="The Broad Institute Genome Sequencing Center for Infectious Disease"/>
            <person name="Feldgarden M."/>
            <person name="Kirby J."/>
            <person name="Kosoy M."/>
            <person name="Birtles R."/>
            <person name="Probert W.S."/>
            <person name="Chiaraviglio L."/>
            <person name="Young S.K."/>
            <person name="Zeng Q."/>
            <person name="Gargeya S."/>
            <person name="Fitzgerald M."/>
            <person name="Haas B."/>
            <person name="Abouelleil A."/>
            <person name="Alvarado L."/>
            <person name="Arachchi H.M."/>
            <person name="Berlin A."/>
            <person name="Chapman S.B."/>
            <person name="Gearin G."/>
            <person name="Goldberg J."/>
            <person name="Griggs A."/>
            <person name="Gujja S."/>
            <person name="Hansen M."/>
            <person name="Heiman D."/>
            <person name="Howarth C."/>
            <person name="Larimer J."/>
            <person name="Lui A."/>
            <person name="MacDonald P.J.P."/>
            <person name="McCowen C."/>
            <person name="Montmayeur A."/>
            <person name="Murphy C."/>
            <person name="Neiman D."/>
            <person name="Pearson M."/>
            <person name="Priest M."/>
            <person name="Roberts A."/>
            <person name="Saif S."/>
            <person name="Shea T."/>
            <person name="Sisk P."/>
            <person name="Stolte C."/>
            <person name="Sykes S."/>
            <person name="Wortman J."/>
            <person name="Nusbaum C."/>
            <person name="Birren B."/>
        </authorList>
    </citation>
    <scope>NUCLEOTIDE SEQUENCE [LARGE SCALE GENOMIC DNA]</scope>
    <source>
        <strain evidence="2 3">F9251</strain>
    </source>
</reference>
<comment type="caution">
    <text evidence="2">The sequence shown here is derived from an EMBL/GenBank/DDBJ whole genome shotgun (WGS) entry which is preliminary data.</text>
</comment>
<feature type="transmembrane region" description="Helical" evidence="1">
    <location>
        <begin position="147"/>
        <end position="175"/>
    </location>
</feature>
<keyword evidence="1" id="KW-1133">Transmembrane helix</keyword>
<feature type="transmembrane region" description="Helical" evidence="1">
    <location>
        <begin position="206"/>
        <end position="226"/>
    </location>
</feature>
<gene>
    <name evidence="2" type="ORF">MEE_01329</name>
</gene>
<dbReference type="PATRIC" id="fig|1094555.3.peg.1495"/>
<sequence>MEQGDEVKKIVYFISMNVRRQIVYGKNFTGEFILSLCYYFIQFIFIDKISCFSGSIGNYSRDEIHLIFVVFILLGIFLNIFTTSIETFFEKVAEGKIEVYLTKPVSIWLLILFGWCKPLYLIKFFIVCASAYSFVSIPDMSEIKLKWFSFIVAIICVFIVNLCFFMMFNFITFITSRKMPVAYFHAMLYQLSFIPIAIYPLNLVKWLLFLQPLAFSASLPVSLLLGKNEWNIGYLLLSTFLSIAMTFMVYKKTMPKFNGLGG</sequence>
<dbReference type="InterPro" id="IPR010390">
    <property type="entry name" value="ABC-2_transporter-like"/>
</dbReference>
<name>J1KBT3_BAREL</name>
<dbReference type="AlphaFoldDB" id="J1KBT3"/>
<dbReference type="RefSeq" id="WP_005775200.1">
    <property type="nucleotide sequence ID" value="NZ_CADEAC010000010.1"/>
</dbReference>
<keyword evidence="1" id="KW-0472">Membrane</keyword>
<feature type="transmembrane region" description="Helical" evidence="1">
    <location>
        <begin position="28"/>
        <end position="46"/>
    </location>
</feature>
<evidence type="ECO:0008006" key="4">
    <source>
        <dbReference type="Google" id="ProtNLM"/>
    </source>
</evidence>
<evidence type="ECO:0000313" key="3">
    <source>
        <dbReference type="Proteomes" id="UP000008941"/>
    </source>
</evidence>
<dbReference type="Proteomes" id="UP000008941">
    <property type="component" value="Unassembled WGS sequence"/>
</dbReference>
<dbReference type="HOGENOM" id="CLU_1060329_0_0_5"/>
<feature type="transmembrane region" description="Helical" evidence="1">
    <location>
        <begin position="181"/>
        <end position="199"/>
    </location>
</feature>
<feature type="transmembrane region" description="Helical" evidence="1">
    <location>
        <begin position="66"/>
        <end position="85"/>
    </location>
</feature>
<protein>
    <recommendedName>
        <fullName evidence="4">ABC-2 type transporter domain-containing protein</fullName>
    </recommendedName>
</protein>
<dbReference type="PANTHER" id="PTHR36833:SF1">
    <property type="entry name" value="INTEGRAL MEMBRANE TRANSPORT PROTEIN"/>
    <property type="match status" value="1"/>
</dbReference>
<dbReference type="EMBL" id="AIMF01000017">
    <property type="protein sequence ID" value="EJF95287.1"/>
    <property type="molecule type" value="Genomic_DNA"/>
</dbReference>
<accession>J1KBT3</accession>
<organism evidence="2 3">
    <name type="scientific">Bartonella elizabethae F9251 = ATCC 49927</name>
    <dbReference type="NCBI Taxonomy" id="1094555"/>
    <lineage>
        <taxon>Bacteria</taxon>
        <taxon>Pseudomonadati</taxon>
        <taxon>Pseudomonadota</taxon>
        <taxon>Alphaproteobacteria</taxon>
        <taxon>Hyphomicrobiales</taxon>
        <taxon>Bartonellaceae</taxon>
        <taxon>Bartonella</taxon>
    </lineage>
</organism>
<dbReference type="OrthoDB" id="7922511at2"/>
<dbReference type="Pfam" id="PF06182">
    <property type="entry name" value="ABC2_membrane_6"/>
    <property type="match status" value="1"/>
</dbReference>
<keyword evidence="1" id="KW-0812">Transmembrane</keyword>
<feature type="transmembrane region" description="Helical" evidence="1">
    <location>
        <begin position="105"/>
        <end position="135"/>
    </location>
</feature>
<evidence type="ECO:0000256" key="1">
    <source>
        <dbReference type="SAM" id="Phobius"/>
    </source>
</evidence>
<feature type="transmembrane region" description="Helical" evidence="1">
    <location>
        <begin position="232"/>
        <end position="250"/>
    </location>
</feature>
<dbReference type="STRING" id="807.GCA_002022705_01396"/>